<reference evidence="2 3" key="1">
    <citation type="submission" date="2019-11" db="EMBL/GenBank/DDBJ databases">
        <title>Agromyces kandeliae sp. nov., isolated from mangrove soil.</title>
        <authorList>
            <person name="Wang R."/>
        </authorList>
    </citation>
    <scope>NUCLEOTIDE SEQUENCE [LARGE SCALE GENOMIC DNA]</scope>
    <source>
        <strain evidence="2 3">JCM 11431</strain>
    </source>
</reference>
<keyword evidence="3" id="KW-1185">Reference proteome</keyword>
<dbReference type="EMBL" id="WODA01000006">
    <property type="protein sequence ID" value="MUN06378.1"/>
    <property type="molecule type" value="Genomic_DNA"/>
</dbReference>
<proteinExistence type="predicted"/>
<dbReference type="SUPFAM" id="SSF46785">
    <property type="entry name" value="Winged helix' DNA-binding domain"/>
    <property type="match status" value="1"/>
</dbReference>
<evidence type="ECO:0000313" key="2">
    <source>
        <dbReference type="EMBL" id="MUN06378.1"/>
    </source>
</evidence>
<dbReference type="OrthoDB" id="3697068at2"/>
<feature type="compositionally biased region" description="Basic and acidic residues" evidence="1">
    <location>
        <begin position="154"/>
        <end position="164"/>
    </location>
</feature>
<name>A0A7C9MG43_9MICO</name>
<feature type="region of interest" description="Disordered" evidence="1">
    <location>
        <begin position="154"/>
        <end position="262"/>
    </location>
</feature>
<feature type="compositionally biased region" description="Low complexity" evidence="1">
    <location>
        <begin position="176"/>
        <end position="185"/>
    </location>
</feature>
<feature type="compositionally biased region" description="Basic and acidic residues" evidence="1">
    <location>
        <begin position="211"/>
        <end position="227"/>
    </location>
</feature>
<evidence type="ECO:0000313" key="3">
    <source>
        <dbReference type="Proteomes" id="UP000480122"/>
    </source>
</evidence>
<protein>
    <recommendedName>
        <fullName evidence="4">MarR family transcriptional regulator</fullName>
    </recommendedName>
</protein>
<feature type="compositionally biased region" description="Basic and acidic residues" evidence="1">
    <location>
        <begin position="1"/>
        <end position="17"/>
    </location>
</feature>
<dbReference type="RefSeq" id="WP_155841027.1">
    <property type="nucleotide sequence ID" value="NZ_BAAAIA010000009.1"/>
</dbReference>
<sequence length="262" mass="29241">MNTHDEFDEHDHDRPGDADGASDAPETPAPGIRPLGFWLKVLERRIAAEVDAALAEEGVGLRDWRRLNLVAGEVRDERLAARLATRPHKLDDLVERGWVTGEPGAWTLTDAGREVLDRLTERVQAVRDDVRSAVSDEEYATTVASLEAIARELGWDESTPEPRRGRGRRRPRLGDDPGFGPAPWMRRGRGRWGTPPWAVGGPHGGPMRHPSAFDDHHGHDVDACEHERRRHGRGHGRRHDDVHVHDGHGGRREGRGGHPAER</sequence>
<evidence type="ECO:0008006" key="4">
    <source>
        <dbReference type="Google" id="ProtNLM"/>
    </source>
</evidence>
<gene>
    <name evidence="2" type="ORF">GLX25_04505</name>
</gene>
<feature type="compositionally biased region" description="Basic and acidic residues" evidence="1">
    <location>
        <begin position="238"/>
        <end position="262"/>
    </location>
</feature>
<dbReference type="InterPro" id="IPR036388">
    <property type="entry name" value="WH-like_DNA-bd_sf"/>
</dbReference>
<feature type="region of interest" description="Disordered" evidence="1">
    <location>
        <begin position="1"/>
        <end position="30"/>
    </location>
</feature>
<dbReference type="AlphaFoldDB" id="A0A7C9MG43"/>
<evidence type="ECO:0000256" key="1">
    <source>
        <dbReference type="SAM" id="MobiDB-lite"/>
    </source>
</evidence>
<dbReference type="InterPro" id="IPR036390">
    <property type="entry name" value="WH_DNA-bd_sf"/>
</dbReference>
<accession>A0A7C9MG43</accession>
<comment type="caution">
    <text evidence="2">The sequence shown here is derived from an EMBL/GenBank/DDBJ whole genome shotgun (WGS) entry which is preliminary data.</text>
</comment>
<dbReference type="Proteomes" id="UP000480122">
    <property type="component" value="Unassembled WGS sequence"/>
</dbReference>
<feature type="compositionally biased region" description="Basic residues" evidence="1">
    <location>
        <begin position="228"/>
        <end position="237"/>
    </location>
</feature>
<organism evidence="2 3">
    <name type="scientific">Agromyces luteolus</name>
    <dbReference type="NCBI Taxonomy" id="88373"/>
    <lineage>
        <taxon>Bacteria</taxon>
        <taxon>Bacillati</taxon>
        <taxon>Actinomycetota</taxon>
        <taxon>Actinomycetes</taxon>
        <taxon>Micrococcales</taxon>
        <taxon>Microbacteriaceae</taxon>
        <taxon>Agromyces</taxon>
    </lineage>
</organism>
<dbReference type="Gene3D" id="1.10.10.10">
    <property type="entry name" value="Winged helix-like DNA-binding domain superfamily/Winged helix DNA-binding domain"/>
    <property type="match status" value="1"/>
</dbReference>